<name>A0A829VYS2_9FIRM</name>
<evidence type="ECO:0000313" key="2">
    <source>
        <dbReference type="EMBL" id="GEA39162.1"/>
    </source>
</evidence>
<sequence length="163" mass="18956">MTPVILLDRLAEFVEEVTKNIVLQVRVDRNSKENKERPPHVYKMQLPKKDDGIQKVPYILLQVLTGKDDKKEREPEESTCQVRIIVATYSEDGGVGAYDVLNVITRIRSELKKTGVLAKQFVLTDPLEYIIYPENKDPYYIGEMMTNWSMPTIKQEVEEIWLQ</sequence>
<protein>
    <submittedName>
        <fullName evidence="2">Uncharacterized protein</fullName>
    </submittedName>
</protein>
<evidence type="ECO:0000313" key="3">
    <source>
        <dbReference type="Proteomes" id="UP000315200"/>
    </source>
</evidence>
<dbReference type="RefSeq" id="WP_141267804.1">
    <property type="nucleotide sequence ID" value="NZ_BJLB01000001.1"/>
</dbReference>
<dbReference type="EMBL" id="BJLB01000001">
    <property type="protein sequence ID" value="GEA38817.1"/>
    <property type="molecule type" value="Genomic_DNA"/>
</dbReference>
<dbReference type="EMBL" id="BJLB01000001">
    <property type="protein sequence ID" value="GEA39162.1"/>
    <property type="molecule type" value="Genomic_DNA"/>
</dbReference>
<accession>A0A829VYS2</accession>
<comment type="caution">
    <text evidence="2">The sequence shown here is derived from an EMBL/GenBank/DDBJ whole genome shotgun (WGS) entry which is preliminary data.</text>
</comment>
<proteinExistence type="predicted"/>
<reference evidence="2 3" key="1">
    <citation type="submission" date="2019-06" db="EMBL/GenBank/DDBJ databases">
        <title>Draft genome sequence of [Clostridium] clostridioforme NBRC 113352.</title>
        <authorList>
            <person name="Miura T."/>
            <person name="Furukawa M."/>
            <person name="Shimamura M."/>
            <person name="Ohyama Y."/>
            <person name="Yamazoe A."/>
            <person name="Kawasaki H."/>
        </authorList>
    </citation>
    <scope>NUCLEOTIDE SEQUENCE [LARGE SCALE GENOMIC DNA]</scope>
    <source>
        <strain evidence="2 3">NBRC 113352</strain>
    </source>
</reference>
<dbReference type="GeneID" id="57967637"/>
<organism evidence="2 3">
    <name type="scientific">Enterocloster clostridioformis</name>
    <dbReference type="NCBI Taxonomy" id="1531"/>
    <lineage>
        <taxon>Bacteria</taxon>
        <taxon>Bacillati</taxon>
        <taxon>Bacillota</taxon>
        <taxon>Clostridia</taxon>
        <taxon>Lachnospirales</taxon>
        <taxon>Lachnospiraceae</taxon>
        <taxon>Enterocloster</taxon>
    </lineage>
</organism>
<dbReference type="AlphaFoldDB" id="A0A829VYS2"/>
<dbReference type="Proteomes" id="UP000315200">
    <property type="component" value="Unassembled WGS sequence"/>
</dbReference>
<gene>
    <name evidence="1" type="ORF">Ccl03g_45300</name>
    <name evidence="2" type="ORF">Ccl03g_48750</name>
</gene>
<evidence type="ECO:0000313" key="1">
    <source>
        <dbReference type="EMBL" id="GEA38817.1"/>
    </source>
</evidence>